<evidence type="ECO:0000259" key="3">
    <source>
        <dbReference type="Pfam" id="PF07833"/>
    </source>
</evidence>
<organism evidence="4 5">
    <name type="scientific">Acetoanaerobium noterae</name>
    <dbReference type="NCBI Taxonomy" id="745369"/>
    <lineage>
        <taxon>Bacteria</taxon>
        <taxon>Bacillati</taxon>
        <taxon>Bacillota</taxon>
        <taxon>Clostridia</taxon>
        <taxon>Peptostreptococcales</taxon>
        <taxon>Filifactoraceae</taxon>
        <taxon>Acetoanaerobium</taxon>
    </lineage>
</organism>
<evidence type="ECO:0000313" key="4">
    <source>
        <dbReference type="EMBL" id="SKB40227.1"/>
    </source>
</evidence>
<feature type="domain" description="Copper amine oxidase-like N-terminal" evidence="3">
    <location>
        <begin position="48"/>
        <end position="134"/>
    </location>
</feature>
<evidence type="ECO:0000256" key="2">
    <source>
        <dbReference type="SAM" id="SignalP"/>
    </source>
</evidence>
<dbReference type="OrthoDB" id="1758267at2"/>
<keyword evidence="5" id="KW-1185">Reference proteome</keyword>
<evidence type="ECO:0000256" key="1">
    <source>
        <dbReference type="SAM" id="Coils"/>
    </source>
</evidence>
<dbReference type="AlphaFoldDB" id="A0A1T5AZK1"/>
<reference evidence="5" key="1">
    <citation type="submission" date="2017-02" db="EMBL/GenBank/DDBJ databases">
        <authorList>
            <person name="Varghese N."/>
            <person name="Submissions S."/>
        </authorList>
    </citation>
    <scope>NUCLEOTIDE SEQUENCE [LARGE SCALE GENOMIC DNA]</scope>
    <source>
        <strain evidence="5">ATCC 35199</strain>
    </source>
</reference>
<dbReference type="EMBL" id="FUYN01000002">
    <property type="protein sequence ID" value="SKB40227.1"/>
    <property type="molecule type" value="Genomic_DNA"/>
</dbReference>
<feature type="chain" id="PRO_5013182526" evidence="2">
    <location>
        <begin position="22"/>
        <end position="251"/>
    </location>
</feature>
<dbReference type="InterPro" id="IPR012854">
    <property type="entry name" value="Cu_amine_oxidase-like_N"/>
</dbReference>
<proteinExistence type="predicted"/>
<keyword evidence="2" id="KW-0732">Signal</keyword>
<dbReference type="Pfam" id="PF07833">
    <property type="entry name" value="Cu_amine_oxidN1"/>
    <property type="match status" value="1"/>
</dbReference>
<keyword evidence="1" id="KW-0175">Coiled coil</keyword>
<protein>
    <submittedName>
        <fullName evidence="4">Copper amine oxidase N-terminal domain-containing protein</fullName>
    </submittedName>
</protein>
<dbReference type="RefSeq" id="WP_079589189.1">
    <property type="nucleotide sequence ID" value="NZ_FUYN01000002.1"/>
</dbReference>
<accession>A0A1T5AZK1</accession>
<dbReference type="Proteomes" id="UP000243406">
    <property type="component" value="Unassembled WGS sequence"/>
</dbReference>
<evidence type="ECO:0000313" key="5">
    <source>
        <dbReference type="Proteomes" id="UP000243406"/>
    </source>
</evidence>
<feature type="signal peptide" evidence="2">
    <location>
        <begin position="1"/>
        <end position="21"/>
    </location>
</feature>
<sequence length="251" mass="28551">MKKILAITLTMLIGISSFAYAAPKTIEAYLQNDFLIKVNGEFKYHPEGLKPIVYENRTYLPAAFIADILGASTTFDTSTKTVNIASQPQNSLDQNKIDEYENKIKELENKIKKLESSTQVTSDYANFPSRVSKDGYQLTVEGLSVRDDGRDGRLYFYLKNEDVNTGIKINSMATTIEANGKTYKASAMMQENLDMKLFKWVQRTEDLKTFIPFSDLPEEDKDIKEMTITIEVEINQAYPKTETLVFKVLND</sequence>
<name>A0A1T5AZK1_9FIRM</name>
<gene>
    <name evidence="4" type="ORF">SAMN02745120_1296</name>
</gene>
<feature type="coiled-coil region" evidence="1">
    <location>
        <begin position="90"/>
        <end position="117"/>
    </location>
</feature>